<dbReference type="InterPro" id="IPR001005">
    <property type="entry name" value="SANT/Myb"/>
</dbReference>
<dbReference type="SUPFAM" id="SSF46689">
    <property type="entry name" value="Homeodomain-like"/>
    <property type="match status" value="1"/>
</dbReference>
<feature type="domain" description="HTH myb-type" evidence="6">
    <location>
        <begin position="615"/>
        <end position="644"/>
    </location>
</feature>
<keyword evidence="2" id="KW-0238">DNA-binding</keyword>
<feature type="compositionally biased region" description="Basic residues" evidence="4">
    <location>
        <begin position="332"/>
        <end position="341"/>
    </location>
</feature>
<feature type="compositionally biased region" description="Basic and acidic residues" evidence="4">
    <location>
        <begin position="401"/>
        <end position="412"/>
    </location>
</feature>
<feature type="compositionally biased region" description="Polar residues" evidence="4">
    <location>
        <begin position="1"/>
        <end position="32"/>
    </location>
</feature>
<proteinExistence type="predicted"/>
<dbReference type="PANTHER" id="PTHR46380">
    <property type="entry name" value="CYCLIN-D-BINDING MYB-LIKE TRANSCRIPTION FACTOR 1"/>
    <property type="match status" value="1"/>
</dbReference>
<feature type="domain" description="Myb-like" evidence="5">
    <location>
        <begin position="566"/>
        <end position="640"/>
    </location>
</feature>
<feature type="compositionally biased region" description="Polar residues" evidence="4">
    <location>
        <begin position="235"/>
        <end position="249"/>
    </location>
</feature>
<feature type="domain" description="Myb-like" evidence="5">
    <location>
        <begin position="514"/>
        <end position="563"/>
    </location>
</feature>
<comment type="caution">
    <text evidence="7">The sequence shown here is derived from an EMBL/GenBank/DDBJ whole genome shotgun (WGS) entry which is preliminary data.</text>
</comment>
<feature type="compositionally biased region" description="Basic residues" evidence="4">
    <location>
        <begin position="423"/>
        <end position="432"/>
    </location>
</feature>
<feature type="compositionally biased region" description="Polar residues" evidence="4">
    <location>
        <begin position="380"/>
        <end position="393"/>
    </location>
</feature>
<accession>A0AB34KGY9</accession>
<evidence type="ECO:0000313" key="8">
    <source>
        <dbReference type="Proteomes" id="UP000803884"/>
    </source>
</evidence>
<dbReference type="AlphaFoldDB" id="A0AB34KGY9"/>
<dbReference type="GO" id="GO:0000976">
    <property type="term" value="F:transcription cis-regulatory region binding"/>
    <property type="evidence" value="ECO:0007669"/>
    <property type="project" value="TreeGrafter"/>
</dbReference>
<feature type="compositionally biased region" description="Polar residues" evidence="4">
    <location>
        <begin position="200"/>
        <end position="209"/>
    </location>
</feature>
<organism evidence="7 8">
    <name type="scientific">Cladosporium halotolerans</name>
    <dbReference type="NCBI Taxonomy" id="1052096"/>
    <lineage>
        <taxon>Eukaryota</taxon>
        <taxon>Fungi</taxon>
        <taxon>Dikarya</taxon>
        <taxon>Ascomycota</taxon>
        <taxon>Pezizomycotina</taxon>
        <taxon>Dothideomycetes</taxon>
        <taxon>Dothideomycetidae</taxon>
        <taxon>Cladosporiales</taxon>
        <taxon>Cladosporiaceae</taxon>
        <taxon>Cladosporium</taxon>
    </lineage>
</organism>
<dbReference type="PROSITE" id="PS50090">
    <property type="entry name" value="MYB_LIKE"/>
    <property type="match status" value="2"/>
</dbReference>
<name>A0AB34KGY9_9PEZI</name>
<dbReference type="GO" id="GO:0003700">
    <property type="term" value="F:DNA-binding transcription factor activity"/>
    <property type="evidence" value="ECO:0007669"/>
    <property type="project" value="TreeGrafter"/>
</dbReference>
<comment type="subcellular location">
    <subcellularLocation>
        <location evidence="1">Nucleus</location>
    </subcellularLocation>
</comment>
<feature type="compositionally biased region" description="Basic residues" evidence="4">
    <location>
        <begin position="148"/>
        <end position="157"/>
    </location>
</feature>
<evidence type="ECO:0000259" key="6">
    <source>
        <dbReference type="PROSITE" id="PS51294"/>
    </source>
</evidence>
<dbReference type="Proteomes" id="UP000803884">
    <property type="component" value="Unassembled WGS sequence"/>
</dbReference>
<protein>
    <submittedName>
        <fullName evidence="7">Uncharacterized protein</fullName>
    </submittedName>
</protein>
<dbReference type="InterPro" id="IPR009057">
    <property type="entry name" value="Homeodomain-like_sf"/>
</dbReference>
<evidence type="ECO:0000256" key="1">
    <source>
        <dbReference type="ARBA" id="ARBA00004123"/>
    </source>
</evidence>
<dbReference type="InterPro" id="IPR051651">
    <property type="entry name" value="DMTF1_DNA-bind_reg"/>
</dbReference>
<evidence type="ECO:0000256" key="4">
    <source>
        <dbReference type="SAM" id="MobiDB-lite"/>
    </source>
</evidence>
<dbReference type="GeneID" id="96007736"/>
<feature type="compositionally biased region" description="Basic and acidic residues" evidence="4">
    <location>
        <begin position="319"/>
        <end position="331"/>
    </location>
</feature>
<feature type="compositionally biased region" description="Low complexity" evidence="4">
    <location>
        <begin position="171"/>
        <end position="186"/>
    </location>
</feature>
<feature type="domain" description="HTH myb-type" evidence="6">
    <location>
        <begin position="519"/>
        <end position="567"/>
    </location>
</feature>
<feature type="region of interest" description="Disordered" evidence="4">
    <location>
        <begin position="770"/>
        <end position="801"/>
    </location>
</feature>
<feature type="compositionally biased region" description="Basic and acidic residues" evidence="4">
    <location>
        <begin position="72"/>
        <end position="88"/>
    </location>
</feature>
<evidence type="ECO:0000259" key="5">
    <source>
        <dbReference type="PROSITE" id="PS50090"/>
    </source>
</evidence>
<evidence type="ECO:0000256" key="2">
    <source>
        <dbReference type="ARBA" id="ARBA00023125"/>
    </source>
</evidence>
<dbReference type="Pfam" id="PF00249">
    <property type="entry name" value="Myb_DNA-binding"/>
    <property type="match status" value="1"/>
</dbReference>
<feature type="compositionally biased region" description="Basic and acidic residues" evidence="4">
    <location>
        <begin position="102"/>
        <end position="114"/>
    </location>
</feature>
<dbReference type="RefSeq" id="XP_069227500.1">
    <property type="nucleotide sequence ID" value="XM_069374898.1"/>
</dbReference>
<dbReference type="EMBL" id="JAAQHG020000026">
    <property type="protein sequence ID" value="KAL1584394.1"/>
    <property type="molecule type" value="Genomic_DNA"/>
</dbReference>
<dbReference type="InterPro" id="IPR017930">
    <property type="entry name" value="Myb_dom"/>
</dbReference>
<dbReference type="PROSITE" id="PS51294">
    <property type="entry name" value="HTH_MYB"/>
    <property type="match status" value="2"/>
</dbReference>
<feature type="region of interest" description="Disordered" evidence="4">
    <location>
        <begin position="1"/>
        <end position="455"/>
    </location>
</feature>
<gene>
    <name evidence="7" type="ORF">WHR41_06293</name>
</gene>
<dbReference type="PANTHER" id="PTHR46380:SF2">
    <property type="entry name" value="CYCLIN-D-BINDING MYB-LIKE TRANSCRIPTION FACTOR 1"/>
    <property type="match status" value="1"/>
</dbReference>
<feature type="compositionally biased region" description="Basic and acidic residues" evidence="4">
    <location>
        <begin position="770"/>
        <end position="792"/>
    </location>
</feature>
<evidence type="ECO:0000256" key="3">
    <source>
        <dbReference type="ARBA" id="ARBA00023242"/>
    </source>
</evidence>
<dbReference type="Gene3D" id="1.10.10.60">
    <property type="entry name" value="Homeodomain-like"/>
    <property type="match status" value="2"/>
</dbReference>
<reference evidence="7 8" key="1">
    <citation type="journal article" date="2020" name="Microbiol. Resour. Announc.">
        <title>Draft Genome Sequence of a Cladosporium Species Isolated from the Mesophotic Ascidian Didemnum maculosum.</title>
        <authorList>
            <person name="Gioti A."/>
            <person name="Siaperas R."/>
            <person name="Nikolaivits E."/>
            <person name="Le Goff G."/>
            <person name="Ouazzani J."/>
            <person name="Kotoulas G."/>
            <person name="Topakas E."/>
        </authorList>
    </citation>
    <scope>NUCLEOTIDE SEQUENCE [LARGE SCALE GENOMIC DNA]</scope>
    <source>
        <strain evidence="7 8">TM138-S3</strain>
    </source>
</reference>
<dbReference type="CDD" id="cd00167">
    <property type="entry name" value="SANT"/>
    <property type="match status" value="2"/>
</dbReference>
<keyword evidence="8" id="KW-1185">Reference proteome</keyword>
<feature type="compositionally biased region" description="Basic residues" evidence="4">
    <location>
        <begin position="213"/>
        <end position="224"/>
    </location>
</feature>
<dbReference type="SMART" id="SM00717">
    <property type="entry name" value="SANT"/>
    <property type="match status" value="2"/>
</dbReference>
<keyword evidence="3" id="KW-0539">Nucleus</keyword>
<dbReference type="GO" id="GO:0005634">
    <property type="term" value="C:nucleus"/>
    <property type="evidence" value="ECO:0007669"/>
    <property type="project" value="UniProtKB-SubCell"/>
</dbReference>
<sequence>MGSTSSQVAPSESQEVQQRPANTQDSNAQESGEGSGKEIRVKKRRKDDEDANRPPKRSKKSWHSGDGVDNSASKEEVAKLKGVGEESIRGSQEIVRKRSKKRSEEETQREDGEGGLRSPLATQESFVSEGLPRSTAETANGGGSDKPAKKKKKRHTGRPSGLNLAPADLSEQGTQETPTQETQQATPMNHNSRHDVDARSPSQSQTLTLSALRKSKDKGRKKRRSDQCSPEIAETQDTQHSSRDVTSPRSPRIQRSVPAAIESTDEVQPTPSTPKSKSSRKAKKQTPEREKVNGARTLPTPPDASQLAVREPTSSNTARGDRGGRHDDHSKAVPKRKKSKPSKNAVAEDIEESPAQVSSPQRSKKRKSASGGDDKEYLETNPSESDVPSQQNSNRKRRSKKPVDGEAEKIDSAADEDVEPSKNNKKGKKKSAPTKAQSADGSDASVAKGPFTEAEKAKVDEIYNEMLQKSGMNESDFRASLKTWKDATDFKMAVESALPARPKPAIRKFCQRRYHNLERGAWSPEDDESLRKAFAVHGPRWTEVSALVGRFPADCKDRWQKHVSIEGTLQVGAWTQEEEEALTKAVEQALKDLKKANKGNKDFPTSRDEQEQMINWAQISNELGNTRSFKRCNEKWQKLKKRLRAAGADGTGNAARVHVVPLEGSKRLAAAARLYDRCDVGDLFDILTEIHTAIPNHSQNFDLETTFWSTVSTKNPDSRFSSSMRIVALRDAESVYGNDVTPQPTYAATAKALADHLEEQWGLEALSEKRSFEKKAKTRKDKATKFKSSEHIENDEEESDE</sequence>
<evidence type="ECO:0000313" key="7">
    <source>
        <dbReference type="EMBL" id="KAL1584394.1"/>
    </source>
</evidence>